<evidence type="ECO:0000313" key="3">
    <source>
        <dbReference type="Proteomes" id="UP000240505"/>
    </source>
</evidence>
<accession>A0A2R4C6S2</accession>
<dbReference type="Proteomes" id="UP000240505">
    <property type="component" value="Chromosome"/>
</dbReference>
<gene>
    <name evidence="2" type="ORF">C9I28_05565</name>
</gene>
<sequence length="168" mass="17475">MLAALAATVAAIFYPAPDDQDPDLSGAVPAQRQGAAATRAPSTPAAPAAVATQHGPDWVASADDPFAARGWQPAPVTAPVARTVEAVQANEPTPPPPPAPLPYQFVGQMVDGGNQIVYLSRGDQVLLARKGETLEGTYKVLDIGATQIEFEMLSSGLRQTLPIPAQDR</sequence>
<feature type="region of interest" description="Disordered" evidence="1">
    <location>
        <begin position="15"/>
        <end position="49"/>
    </location>
</feature>
<name>A0A2R4C6S2_9BURK</name>
<organism evidence="2 3">
    <name type="scientific">Pseudoduganella armeniaca</name>
    <dbReference type="NCBI Taxonomy" id="2072590"/>
    <lineage>
        <taxon>Bacteria</taxon>
        <taxon>Pseudomonadati</taxon>
        <taxon>Pseudomonadota</taxon>
        <taxon>Betaproteobacteria</taxon>
        <taxon>Burkholderiales</taxon>
        <taxon>Oxalobacteraceae</taxon>
        <taxon>Telluria group</taxon>
        <taxon>Pseudoduganella</taxon>
    </lineage>
</organism>
<evidence type="ECO:0008006" key="4">
    <source>
        <dbReference type="Google" id="ProtNLM"/>
    </source>
</evidence>
<dbReference type="KEGG" id="masz:C9I28_05565"/>
<dbReference type="AlphaFoldDB" id="A0A2R4C6S2"/>
<reference evidence="2 3" key="1">
    <citation type="submission" date="2018-03" db="EMBL/GenBank/DDBJ databases">
        <title>Massilia armeniaca sp. nov., isolated from desert soil.</title>
        <authorList>
            <person name="Huang H."/>
            <person name="Ren M."/>
        </authorList>
    </citation>
    <scope>NUCLEOTIDE SEQUENCE [LARGE SCALE GENOMIC DNA]</scope>
    <source>
        <strain evidence="2 3">ZMN-3</strain>
    </source>
</reference>
<evidence type="ECO:0000313" key="2">
    <source>
        <dbReference type="EMBL" id="AVR95250.1"/>
    </source>
</evidence>
<proteinExistence type="predicted"/>
<feature type="compositionally biased region" description="Low complexity" evidence="1">
    <location>
        <begin position="35"/>
        <end position="49"/>
    </location>
</feature>
<evidence type="ECO:0000256" key="1">
    <source>
        <dbReference type="SAM" id="MobiDB-lite"/>
    </source>
</evidence>
<keyword evidence="3" id="KW-1185">Reference proteome</keyword>
<protein>
    <recommendedName>
        <fullName evidence="4">Secretion system X translation initiation factor</fullName>
    </recommendedName>
</protein>
<dbReference type="EMBL" id="CP028324">
    <property type="protein sequence ID" value="AVR95250.1"/>
    <property type="molecule type" value="Genomic_DNA"/>
</dbReference>